<protein>
    <recommendedName>
        <fullName evidence="1">PFL domain-containing protein</fullName>
    </recommendedName>
</protein>
<dbReference type="AlphaFoldDB" id="A0A0F8ZD26"/>
<accession>A0A0F8ZD26</accession>
<evidence type="ECO:0000259" key="1">
    <source>
        <dbReference type="PROSITE" id="PS51554"/>
    </source>
</evidence>
<reference evidence="2" key="1">
    <citation type="journal article" date="2015" name="Nature">
        <title>Complex archaea that bridge the gap between prokaryotes and eukaryotes.</title>
        <authorList>
            <person name="Spang A."/>
            <person name="Saw J.H."/>
            <person name="Jorgensen S.L."/>
            <person name="Zaremba-Niedzwiedzka K."/>
            <person name="Martijn J."/>
            <person name="Lind A.E."/>
            <person name="van Eijk R."/>
            <person name="Schleper C."/>
            <person name="Guy L."/>
            <person name="Ettema T.J."/>
        </authorList>
    </citation>
    <scope>NUCLEOTIDE SEQUENCE</scope>
</reference>
<dbReference type="GO" id="GO:0003824">
    <property type="term" value="F:catalytic activity"/>
    <property type="evidence" value="ECO:0007669"/>
    <property type="project" value="InterPro"/>
</dbReference>
<organism evidence="2">
    <name type="scientific">marine sediment metagenome</name>
    <dbReference type="NCBI Taxonomy" id="412755"/>
    <lineage>
        <taxon>unclassified sequences</taxon>
        <taxon>metagenomes</taxon>
        <taxon>ecological metagenomes</taxon>
    </lineage>
</organism>
<dbReference type="Gene3D" id="3.20.70.20">
    <property type="match status" value="1"/>
</dbReference>
<sequence>MIAPSEIPAGVDTPRVRELRRRVREAMEVPPEPWQCPGHIDQRHMSEPVAVRKAWAIALKLAAMPVDLWEGQLLAGSMTLESPRVHAEWGFPEYITAEEAQLAERRGLSTSCFGHIVPDYPALLTKGLAGIRAEALPPSDEESILIGRRHTIGKE</sequence>
<name>A0A0F8ZD26_9ZZZZ</name>
<gene>
    <name evidence="2" type="ORF">LCGC14_3049620</name>
</gene>
<dbReference type="EMBL" id="LAZR01064238">
    <property type="protein sequence ID" value="KKK57921.1"/>
    <property type="molecule type" value="Genomic_DNA"/>
</dbReference>
<dbReference type="PROSITE" id="PS51554">
    <property type="entry name" value="PFL"/>
    <property type="match status" value="1"/>
</dbReference>
<proteinExistence type="predicted"/>
<feature type="non-terminal residue" evidence="2">
    <location>
        <position position="155"/>
    </location>
</feature>
<comment type="caution">
    <text evidence="2">The sequence shown here is derived from an EMBL/GenBank/DDBJ whole genome shotgun (WGS) entry which is preliminary data.</text>
</comment>
<feature type="domain" description="PFL" evidence="1">
    <location>
        <begin position="14"/>
        <end position="155"/>
    </location>
</feature>
<evidence type="ECO:0000313" key="2">
    <source>
        <dbReference type="EMBL" id="KKK57921.1"/>
    </source>
</evidence>
<dbReference type="InterPro" id="IPR004184">
    <property type="entry name" value="PFL_dom"/>
</dbReference>